<evidence type="ECO:0000256" key="1">
    <source>
        <dbReference type="SAM" id="MobiDB-lite"/>
    </source>
</evidence>
<dbReference type="Pfam" id="PF05795">
    <property type="entry name" value="Plasmodium_Vir"/>
    <property type="match status" value="1"/>
</dbReference>
<dbReference type="AlphaFoldDB" id="A0A0J9VAX4"/>
<dbReference type="EMBL" id="KQ234946">
    <property type="protein sequence ID" value="KMZ83258.1"/>
    <property type="molecule type" value="Genomic_DNA"/>
</dbReference>
<feature type="compositionally biased region" description="Polar residues" evidence="1">
    <location>
        <begin position="269"/>
        <end position="283"/>
    </location>
</feature>
<proteinExistence type="predicted"/>
<organism evidence="2 3">
    <name type="scientific">Plasmodium vivax (strain Brazil I)</name>
    <dbReference type="NCBI Taxonomy" id="1033975"/>
    <lineage>
        <taxon>Eukaryota</taxon>
        <taxon>Sar</taxon>
        <taxon>Alveolata</taxon>
        <taxon>Apicomplexa</taxon>
        <taxon>Aconoidasida</taxon>
        <taxon>Haemosporida</taxon>
        <taxon>Plasmodiidae</taxon>
        <taxon>Plasmodium</taxon>
        <taxon>Plasmodium (Plasmodium)</taxon>
    </lineage>
</organism>
<dbReference type="InterPro" id="IPR008780">
    <property type="entry name" value="Plasmodium_Vir"/>
</dbReference>
<evidence type="ECO:0000313" key="2">
    <source>
        <dbReference type="EMBL" id="KMZ83258.1"/>
    </source>
</evidence>
<dbReference type="Proteomes" id="UP000053327">
    <property type="component" value="Unassembled WGS sequence"/>
</dbReference>
<dbReference type="OrthoDB" id="10466705at2759"/>
<name>A0A0J9VAX4_PLAV1</name>
<accession>A0A0J9VAX4</accession>
<feature type="region of interest" description="Disordered" evidence="1">
    <location>
        <begin position="257"/>
        <end position="289"/>
    </location>
</feature>
<sequence>MGTIIKCNKQNIYFSGFILFSMLYYKNKCIYPFLEYIWKKYNYDKAVDSDESSIISLCNNDITYKVNPANEQKNICKKLLRNLKLLHSGNYMPYDFVKYCKNINYWLYYEIKEHNISDDIINNMFAESNKIIPKKNQKNDCSYLMLNNDLLEPEKLVMLRIFNNNIDDIHEILIKGINSNICSSQKFIKECVHLYEYMHENHCSKGDIKNPPKKITCEIVNNFKTNYSGYLPRGNLNYKFPDLSSNTHINIIDDCQSEKTESDPAPQAQGKQSDSSITENASHALTAMV</sequence>
<reference evidence="2 3" key="1">
    <citation type="submission" date="2011-08" db="EMBL/GenBank/DDBJ databases">
        <title>The Genome Sequence of Plasmodium vivax Brazil I.</title>
        <authorList>
            <consortium name="The Broad Institute Genome Sequencing Platform"/>
            <consortium name="The Broad Institute Genome Sequencing Center for Infectious Disease"/>
            <person name="Neafsey D."/>
            <person name="Carlton J."/>
            <person name="Barnwell J."/>
            <person name="Collins W."/>
            <person name="Escalante A."/>
            <person name="Mullikin J."/>
            <person name="Saul A."/>
            <person name="Guigo R."/>
            <person name="Camara F."/>
            <person name="Young S.K."/>
            <person name="Zeng Q."/>
            <person name="Gargeya S."/>
            <person name="Fitzgerald M."/>
            <person name="Haas B."/>
            <person name="Abouelleil A."/>
            <person name="Alvarado L."/>
            <person name="Arachchi H.M."/>
            <person name="Berlin A."/>
            <person name="Brown A."/>
            <person name="Chapman S.B."/>
            <person name="Chen Z."/>
            <person name="Dunbar C."/>
            <person name="Freedman E."/>
            <person name="Gearin G."/>
            <person name="Gellesch M."/>
            <person name="Goldberg J."/>
            <person name="Griggs A."/>
            <person name="Gujja S."/>
            <person name="Heiman D."/>
            <person name="Howarth C."/>
            <person name="Larson L."/>
            <person name="Lui A."/>
            <person name="MacDonald P.J.P."/>
            <person name="Montmayeur A."/>
            <person name="Murphy C."/>
            <person name="Neiman D."/>
            <person name="Pearson M."/>
            <person name="Priest M."/>
            <person name="Roberts A."/>
            <person name="Saif S."/>
            <person name="Shea T."/>
            <person name="Shenoy N."/>
            <person name="Sisk P."/>
            <person name="Stolte C."/>
            <person name="Sykes S."/>
            <person name="Wortman J."/>
            <person name="Nusbaum C."/>
            <person name="Birren B."/>
        </authorList>
    </citation>
    <scope>NUCLEOTIDE SEQUENCE [LARGE SCALE GENOMIC DNA]</scope>
    <source>
        <strain evidence="2 3">Brazil I</strain>
    </source>
</reference>
<gene>
    <name evidence="2" type="ORF">PVBG_05228</name>
</gene>
<evidence type="ECO:0000313" key="3">
    <source>
        <dbReference type="Proteomes" id="UP000053327"/>
    </source>
</evidence>
<protein>
    <recommendedName>
        <fullName evidence="4">VIR protein</fullName>
    </recommendedName>
</protein>
<evidence type="ECO:0008006" key="4">
    <source>
        <dbReference type="Google" id="ProtNLM"/>
    </source>
</evidence>